<feature type="compositionally biased region" description="Low complexity" evidence="6">
    <location>
        <begin position="43"/>
        <end position="60"/>
    </location>
</feature>
<evidence type="ECO:0000256" key="2">
    <source>
        <dbReference type="ARBA" id="ARBA00005975"/>
    </source>
</evidence>
<dbReference type="OrthoDB" id="5599753at2759"/>
<gene>
    <name evidence="9" type="ORF">G6M90_00g090470</name>
</gene>
<feature type="compositionally biased region" description="Polar residues" evidence="6">
    <location>
        <begin position="26"/>
        <end position="38"/>
    </location>
</feature>
<dbReference type="AlphaFoldDB" id="A0A7D5V008"/>
<evidence type="ECO:0000256" key="3">
    <source>
        <dbReference type="ARBA" id="ARBA00022723"/>
    </source>
</evidence>
<dbReference type="KEGG" id="mbrn:26245567"/>
<proteinExistence type="inferred from homology"/>
<evidence type="ECO:0000256" key="1">
    <source>
        <dbReference type="ARBA" id="ARBA00004170"/>
    </source>
</evidence>
<feature type="domain" description="LITAF" evidence="8">
    <location>
        <begin position="66"/>
        <end position="148"/>
    </location>
</feature>
<accession>A0A7D5V008</accession>
<evidence type="ECO:0000259" key="8">
    <source>
        <dbReference type="PROSITE" id="PS51837"/>
    </source>
</evidence>
<dbReference type="RefSeq" id="XP_014541704.1">
    <property type="nucleotide sequence ID" value="XM_014686218.1"/>
</dbReference>
<keyword evidence="5 7" id="KW-0472">Membrane</keyword>
<dbReference type="EMBL" id="CP058936">
    <property type="protein sequence ID" value="QLI71516.1"/>
    <property type="molecule type" value="Genomic_DNA"/>
</dbReference>
<name>A0A7D5V008_9HYPO</name>
<evidence type="ECO:0000313" key="10">
    <source>
        <dbReference type="Proteomes" id="UP000510686"/>
    </source>
</evidence>
<dbReference type="PROSITE" id="PS51837">
    <property type="entry name" value="LITAF"/>
    <property type="match status" value="1"/>
</dbReference>
<feature type="transmembrane region" description="Helical" evidence="7">
    <location>
        <begin position="106"/>
        <end position="129"/>
    </location>
</feature>
<dbReference type="Proteomes" id="UP000510686">
    <property type="component" value="Chromosome 5"/>
</dbReference>
<dbReference type="PANTHER" id="PTHR23292">
    <property type="entry name" value="LIPOPOLYSACCHARIDE-INDUCED TUMOR NECROSIS FACTOR-ALPHA FACTOR"/>
    <property type="match status" value="1"/>
</dbReference>
<keyword evidence="4" id="KW-0862">Zinc</keyword>
<keyword evidence="3" id="KW-0479">Metal-binding</keyword>
<sequence>MDSQQQRQQQANVAPAQPQQAYHPVTNDSIQPVQQPNTGHALPPSYNQANQANQAKNAPANQPPQPANMAVTPLHQLGNQPEWIDCPFCHQRTRTTVQREGTSMQIIVGALLCIFCICLTCLPCLAGWFEDTQYHCSQCRNMVAIRRHDGPIEVFGPTMPVYSQYSGNQAPMNAQQQQPPQQHQEQYPMHVLQPQVQQQQQPVTQPDAKN</sequence>
<comment type="subcellular location">
    <subcellularLocation>
        <location evidence="1">Membrane</location>
        <topology evidence="1">Peripheral membrane protein</topology>
    </subcellularLocation>
</comment>
<evidence type="ECO:0000256" key="7">
    <source>
        <dbReference type="SAM" id="Phobius"/>
    </source>
</evidence>
<dbReference type="PANTHER" id="PTHR23292:SF6">
    <property type="entry name" value="FI16602P1-RELATED"/>
    <property type="match status" value="1"/>
</dbReference>
<organism evidence="9 10">
    <name type="scientific">Metarhizium brunneum</name>
    <dbReference type="NCBI Taxonomy" id="500148"/>
    <lineage>
        <taxon>Eukaryota</taxon>
        <taxon>Fungi</taxon>
        <taxon>Dikarya</taxon>
        <taxon>Ascomycota</taxon>
        <taxon>Pezizomycotina</taxon>
        <taxon>Sordariomycetes</taxon>
        <taxon>Hypocreomycetidae</taxon>
        <taxon>Hypocreales</taxon>
        <taxon>Clavicipitaceae</taxon>
        <taxon>Metarhizium</taxon>
    </lineage>
</organism>
<evidence type="ECO:0000256" key="6">
    <source>
        <dbReference type="SAM" id="MobiDB-lite"/>
    </source>
</evidence>
<feature type="compositionally biased region" description="Low complexity" evidence="6">
    <location>
        <begin position="1"/>
        <end position="21"/>
    </location>
</feature>
<feature type="region of interest" description="Disordered" evidence="6">
    <location>
        <begin position="166"/>
        <end position="210"/>
    </location>
</feature>
<dbReference type="Pfam" id="PF10601">
    <property type="entry name" value="zf-LITAF-like"/>
    <property type="match status" value="1"/>
</dbReference>
<comment type="similarity">
    <text evidence="2">Belongs to the CDIP1/LITAF family.</text>
</comment>
<reference evidence="9 10" key="1">
    <citation type="submission" date="2020-07" db="EMBL/GenBank/DDBJ databases">
        <title>Telomere length de novo assembly of all 7 chromosomes of the fungus, Metarhizium brunneum, using a novel assembly pipeline.</title>
        <authorList>
            <person name="Saud z."/>
            <person name="Kortsinoglou A."/>
            <person name="Kouvelis V.N."/>
            <person name="Butt T.M."/>
        </authorList>
    </citation>
    <scope>NUCLEOTIDE SEQUENCE [LARGE SCALE GENOMIC DNA]</scope>
    <source>
        <strain evidence="9 10">4556</strain>
    </source>
</reference>
<dbReference type="InterPro" id="IPR006629">
    <property type="entry name" value="LITAF"/>
</dbReference>
<evidence type="ECO:0000256" key="5">
    <source>
        <dbReference type="ARBA" id="ARBA00023136"/>
    </source>
</evidence>
<dbReference type="InterPro" id="IPR037519">
    <property type="entry name" value="LITAF_fam"/>
</dbReference>
<feature type="compositionally biased region" description="Low complexity" evidence="6">
    <location>
        <begin position="168"/>
        <end position="210"/>
    </location>
</feature>
<dbReference type="GO" id="GO:0016020">
    <property type="term" value="C:membrane"/>
    <property type="evidence" value="ECO:0007669"/>
    <property type="project" value="UniProtKB-SubCell"/>
</dbReference>
<evidence type="ECO:0000313" key="9">
    <source>
        <dbReference type="EMBL" id="QLI71516.1"/>
    </source>
</evidence>
<feature type="region of interest" description="Disordered" evidence="6">
    <location>
        <begin position="1"/>
        <end position="72"/>
    </location>
</feature>
<protein>
    <recommendedName>
        <fullName evidence="8">LITAF domain-containing protein</fullName>
    </recommendedName>
</protein>
<dbReference type="GO" id="GO:0008270">
    <property type="term" value="F:zinc ion binding"/>
    <property type="evidence" value="ECO:0007669"/>
    <property type="project" value="TreeGrafter"/>
</dbReference>
<evidence type="ECO:0000256" key="4">
    <source>
        <dbReference type="ARBA" id="ARBA00022833"/>
    </source>
</evidence>
<dbReference type="GeneID" id="26245567"/>
<keyword evidence="7" id="KW-0812">Transmembrane</keyword>
<dbReference type="SMART" id="SM00714">
    <property type="entry name" value="LITAF"/>
    <property type="match status" value="1"/>
</dbReference>
<keyword evidence="7" id="KW-1133">Transmembrane helix</keyword>
<keyword evidence="10" id="KW-1185">Reference proteome</keyword>